<dbReference type="PROSITE" id="PS50943">
    <property type="entry name" value="HTH_CROC1"/>
    <property type="match status" value="1"/>
</dbReference>
<dbReference type="SMART" id="SM00530">
    <property type="entry name" value="HTH_XRE"/>
    <property type="match status" value="1"/>
</dbReference>
<protein>
    <submittedName>
        <fullName evidence="3">Helix-turn-helix</fullName>
    </submittedName>
</protein>
<evidence type="ECO:0000259" key="2">
    <source>
        <dbReference type="PROSITE" id="PS50943"/>
    </source>
</evidence>
<dbReference type="GO" id="GO:0003677">
    <property type="term" value="F:DNA binding"/>
    <property type="evidence" value="ECO:0007669"/>
    <property type="project" value="UniProtKB-KW"/>
</dbReference>
<dbReference type="Gene3D" id="1.10.260.40">
    <property type="entry name" value="lambda repressor-like DNA-binding domains"/>
    <property type="match status" value="1"/>
</dbReference>
<dbReference type="GO" id="GO:0005829">
    <property type="term" value="C:cytosol"/>
    <property type="evidence" value="ECO:0007669"/>
    <property type="project" value="TreeGrafter"/>
</dbReference>
<dbReference type="EMBL" id="FRAC01000025">
    <property type="protein sequence ID" value="SHL17430.1"/>
    <property type="molecule type" value="Genomic_DNA"/>
</dbReference>
<evidence type="ECO:0000313" key="4">
    <source>
        <dbReference type="Proteomes" id="UP000184386"/>
    </source>
</evidence>
<accession>A0A1M6YH35</accession>
<reference evidence="3 4" key="1">
    <citation type="submission" date="2016-11" db="EMBL/GenBank/DDBJ databases">
        <authorList>
            <person name="Jaros S."/>
            <person name="Januszkiewicz K."/>
            <person name="Wedrychowicz H."/>
        </authorList>
    </citation>
    <scope>NUCLEOTIDE SEQUENCE [LARGE SCALE GENOMIC DNA]</scope>
    <source>
        <strain evidence="3 4">DSM 15929</strain>
    </source>
</reference>
<evidence type="ECO:0000256" key="1">
    <source>
        <dbReference type="ARBA" id="ARBA00023125"/>
    </source>
</evidence>
<sequence>MSSDAYKMQHFSATDIGKCIQAARKDKKVSQKELADRLNKSERTIQKYEAGEIDFSVSTIKEIANELDIPWQELLGIETPTISLVDRNDPDRYYKFDTLGDVINALFEITKIKDLSFGISNTKPPEDPNWTSSLTVDGKADAKYNTDLCLFMENWMNKLKLVQSQRMTEENFSDWKKEMIAYYSDSYFSNMSAQIMKEKREREGKKDISMKKIHIVKVDNEN</sequence>
<dbReference type="RefSeq" id="WP_073278988.1">
    <property type="nucleotide sequence ID" value="NZ_FRAC01000025.1"/>
</dbReference>
<gene>
    <name evidence="3" type="ORF">SAMN02745136_04261</name>
</gene>
<proteinExistence type="predicted"/>
<dbReference type="GO" id="GO:0003700">
    <property type="term" value="F:DNA-binding transcription factor activity"/>
    <property type="evidence" value="ECO:0007669"/>
    <property type="project" value="TreeGrafter"/>
</dbReference>
<organism evidence="3 4">
    <name type="scientific">Anaerocolumna jejuensis DSM 15929</name>
    <dbReference type="NCBI Taxonomy" id="1121322"/>
    <lineage>
        <taxon>Bacteria</taxon>
        <taxon>Bacillati</taxon>
        <taxon>Bacillota</taxon>
        <taxon>Clostridia</taxon>
        <taxon>Lachnospirales</taxon>
        <taxon>Lachnospiraceae</taxon>
        <taxon>Anaerocolumna</taxon>
    </lineage>
</organism>
<dbReference type="Proteomes" id="UP000184386">
    <property type="component" value="Unassembled WGS sequence"/>
</dbReference>
<keyword evidence="4" id="KW-1185">Reference proteome</keyword>
<dbReference type="InterPro" id="IPR050807">
    <property type="entry name" value="TransReg_Diox_bact_type"/>
</dbReference>
<dbReference type="InterPro" id="IPR001387">
    <property type="entry name" value="Cro/C1-type_HTH"/>
</dbReference>
<dbReference type="Pfam" id="PF01381">
    <property type="entry name" value="HTH_3"/>
    <property type="match status" value="1"/>
</dbReference>
<feature type="domain" description="HTH cro/C1-type" evidence="2">
    <location>
        <begin position="20"/>
        <end position="74"/>
    </location>
</feature>
<dbReference type="STRING" id="1121322.SAMN02745136_04261"/>
<keyword evidence="1" id="KW-0238">DNA-binding</keyword>
<dbReference type="CDD" id="cd00093">
    <property type="entry name" value="HTH_XRE"/>
    <property type="match status" value="1"/>
</dbReference>
<evidence type="ECO:0000313" key="3">
    <source>
        <dbReference type="EMBL" id="SHL17430.1"/>
    </source>
</evidence>
<dbReference type="PANTHER" id="PTHR46797:SF1">
    <property type="entry name" value="METHYLPHOSPHONATE SYNTHASE"/>
    <property type="match status" value="1"/>
</dbReference>
<name>A0A1M6YH35_9FIRM</name>
<dbReference type="SUPFAM" id="SSF47413">
    <property type="entry name" value="lambda repressor-like DNA-binding domains"/>
    <property type="match status" value="1"/>
</dbReference>
<dbReference type="PANTHER" id="PTHR46797">
    <property type="entry name" value="HTH-TYPE TRANSCRIPTIONAL REGULATOR"/>
    <property type="match status" value="1"/>
</dbReference>
<dbReference type="AlphaFoldDB" id="A0A1M6YH35"/>
<dbReference type="InterPro" id="IPR010982">
    <property type="entry name" value="Lambda_DNA-bd_dom_sf"/>
</dbReference>